<dbReference type="PANTHER" id="PTHR21139">
    <property type="entry name" value="TRIOSEPHOSPHATE ISOMERASE"/>
    <property type="match status" value="1"/>
</dbReference>
<reference evidence="4 5" key="1">
    <citation type="submission" date="2010-12" db="EMBL/GenBank/DDBJ databases">
        <authorList>
            <person name="Muzny D."/>
            <person name="Qin X."/>
            <person name="Deng J."/>
            <person name="Jiang H."/>
            <person name="Liu Y."/>
            <person name="Qu J."/>
            <person name="Song X.-Z."/>
            <person name="Zhang L."/>
            <person name="Thornton R."/>
            <person name="Coyle M."/>
            <person name="Francisco L."/>
            <person name="Jackson L."/>
            <person name="Javaid M."/>
            <person name="Korchina V."/>
            <person name="Kovar C."/>
            <person name="Mata R."/>
            <person name="Mathew T."/>
            <person name="Ngo R."/>
            <person name="Nguyen L."/>
            <person name="Nguyen N."/>
            <person name="Okwuonu G."/>
            <person name="Ongeri F."/>
            <person name="Pham C."/>
            <person name="Simmons D."/>
            <person name="Wilczek-Boney K."/>
            <person name="Hale W."/>
            <person name="Jakkamsetti A."/>
            <person name="Pham P."/>
            <person name="Ruth R."/>
            <person name="San Lucas F."/>
            <person name="Warren J."/>
            <person name="Zhang J."/>
            <person name="Zhao Z."/>
            <person name="Zhou C."/>
            <person name="Zhu D."/>
            <person name="Lee S."/>
            <person name="Bess C."/>
            <person name="Blankenburg K."/>
            <person name="Forbes L."/>
            <person name="Fu Q."/>
            <person name="Gubbala S."/>
            <person name="Hirani K."/>
            <person name="Jayaseelan J.C."/>
            <person name="Lara F."/>
            <person name="Munidasa M."/>
            <person name="Palculict T."/>
            <person name="Patil S."/>
            <person name="Pu L.-L."/>
            <person name="Saada N."/>
            <person name="Tang L."/>
            <person name="Weissenberger G."/>
            <person name="Zhu Y."/>
            <person name="Hemphill L."/>
            <person name="Shang Y."/>
            <person name="Youmans B."/>
            <person name="Ayvaz T."/>
            <person name="Ross M."/>
            <person name="Santibanez J."/>
            <person name="Aqrawi P."/>
            <person name="Gross S."/>
            <person name="Joshi V."/>
            <person name="Fowler G."/>
            <person name="Nazareth L."/>
            <person name="Reid J."/>
            <person name="Worley K."/>
            <person name="Petrosino J."/>
            <person name="Highlander S."/>
            <person name="Gibbs R."/>
        </authorList>
    </citation>
    <scope>NUCLEOTIDE SEQUENCE [LARGE SCALE GENOMIC DNA]</scope>
    <source>
        <strain evidence="4 5">ATCC 23263</strain>
    </source>
</reference>
<comment type="subunit">
    <text evidence="3">Homodimer.</text>
</comment>
<dbReference type="CDD" id="cd00311">
    <property type="entry name" value="TIM"/>
    <property type="match status" value="1"/>
</dbReference>
<evidence type="ECO:0000256" key="3">
    <source>
        <dbReference type="RuleBase" id="RU363013"/>
    </source>
</evidence>
<dbReference type="Gene3D" id="3.20.20.70">
    <property type="entry name" value="Aldolase class I"/>
    <property type="match status" value="1"/>
</dbReference>
<organism evidence="4 5">
    <name type="scientific">Pseudoramibacter alactolyticus ATCC 23263</name>
    <dbReference type="NCBI Taxonomy" id="887929"/>
    <lineage>
        <taxon>Bacteria</taxon>
        <taxon>Bacillati</taxon>
        <taxon>Bacillota</taxon>
        <taxon>Clostridia</taxon>
        <taxon>Eubacteriales</taxon>
        <taxon>Eubacteriaceae</taxon>
        <taxon>Pseudoramibacter</taxon>
    </lineage>
</organism>
<keyword evidence="3" id="KW-0324">Glycolysis</keyword>
<dbReference type="InterPro" id="IPR035990">
    <property type="entry name" value="TIM_sf"/>
</dbReference>
<evidence type="ECO:0000256" key="2">
    <source>
        <dbReference type="ARBA" id="ARBA00023235"/>
    </source>
</evidence>
<dbReference type="STRING" id="887929.HMP0721_0974"/>
<dbReference type="PROSITE" id="PS51440">
    <property type="entry name" value="TIM_2"/>
    <property type="match status" value="1"/>
</dbReference>
<dbReference type="eggNOG" id="COG0149">
    <property type="taxonomic scope" value="Bacteria"/>
</dbReference>
<dbReference type="HOGENOM" id="CLU_024251_2_3_9"/>
<dbReference type="GO" id="GO:0046166">
    <property type="term" value="P:glyceraldehyde-3-phosphate biosynthetic process"/>
    <property type="evidence" value="ECO:0007669"/>
    <property type="project" value="TreeGrafter"/>
</dbReference>
<name>E6MG41_9FIRM</name>
<protein>
    <recommendedName>
        <fullName evidence="3">Triosephosphate isomerase</fullName>
        <ecNumber evidence="3">5.3.1.1</ecNumber>
    </recommendedName>
</protein>
<dbReference type="EC" id="5.3.1.1" evidence="3"/>
<keyword evidence="3" id="KW-0312">Gluconeogenesis</keyword>
<comment type="subcellular location">
    <subcellularLocation>
        <location evidence="3">Cytoplasm</location>
    </subcellularLocation>
</comment>
<dbReference type="InterPro" id="IPR000652">
    <property type="entry name" value="Triosephosphate_isomerase"/>
</dbReference>
<comment type="catalytic activity">
    <reaction evidence="3">
        <text>D-glyceraldehyde 3-phosphate = dihydroxyacetone phosphate</text>
        <dbReference type="Rhea" id="RHEA:18585"/>
        <dbReference type="ChEBI" id="CHEBI:57642"/>
        <dbReference type="ChEBI" id="CHEBI:59776"/>
        <dbReference type="EC" id="5.3.1.1"/>
    </reaction>
</comment>
<dbReference type="EMBL" id="AEQN01000016">
    <property type="protein sequence ID" value="EFV01581.1"/>
    <property type="molecule type" value="Genomic_DNA"/>
</dbReference>
<comment type="similarity">
    <text evidence="1 3">Belongs to the triosephosphate isomerase family.</text>
</comment>
<dbReference type="GO" id="GO:0005829">
    <property type="term" value="C:cytosol"/>
    <property type="evidence" value="ECO:0007669"/>
    <property type="project" value="TreeGrafter"/>
</dbReference>
<dbReference type="InterPro" id="IPR013785">
    <property type="entry name" value="Aldolase_TIM"/>
</dbReference>
<dbReference type="UniPathway" id="UPA00138"/>
<dbReference type="PANTHER" id="PTHR21139:SF42">
    <property type="entry name" value="TRIOSEPHOSPHATE ISOMERASE"/>
    <property type="match status" value="1"/>
</dbReference>
<dbReference type="Proteomes" id="UP000004754">
    <property type="component" value="Unassembled WGS sequence"/>
</dbReference>
<accession>E6MG41</accession>
<comment type="caution">
    <text evidence="4">The sequence shown here is derived from an EMBL/GenBank/DDBJ whole genome shotgun (WGS) entry which is preliminary data.</text>
</comment>
<gene>
    <name evidence="4" type="primary">tpiA</name>
    <name evidence="4" type="ORF">HMP0721_0974</name>
</gene>
<dbReference type="AlphaFoldDB" id="E6MG41"/>
<dbReference type="Pfam" id="PF00121">
    <property type="entry name" value="TIM"/>
    <property type="match status" value="1"/>
</dbReference>
<comment type="pathway">
    <text evidence="3">Carbohydrate degradation; glycolysis; D-glyceraldehyde 3-phosphate from glycerone phosphate: step 1/1.</text>
</comment>
<dbReference type="UniPathway" id="UPA00109">
    <property type="reaction ID" value="UER00189"/>
</dbReference>
<evidence type="ECO:0000256" key="1">
    <source>
        <dbReference type="ARBA" id="ARBA00007422"/>
    </source>
</evidence>
<evidence type="ECO:0000313" key="5">
    <source>
        <dbReference type="Proteomes" id="UP000004754"/>
    </source>
</evidence>
<keyword evidence="2 3" id="KW-0413">Isomerase</keyword>
<sequence length="255" mass="28969">MKNFIIGSGWKMELSYQKSIEVAKQLDKNLANFHDFPVVIFPSFTVLSAIKQTISPHSALKIGGQDLSWKEYGPYTGEISAAMLLDVGCEYVEINHQERRKYLHEDNQMANLKLKAALRNGLKPFLCIGEEEKGNQNQTENFISSQLKELLNTIPKFEATNIIFAYEPKWAIGQYGLIELKHIQNIHALIRNCLSFLYDDAFAQDIKIVYGGGITMERYKDISKLPDVNGLFTTRCGINPKTYTELILQSAQIIN</sequence>
<evidence type="ECO:0000313" key="4">
    <source>
        <dbReference type="EMBL" id="EFV01581.1"/>
    </source>
</evidence>
<proteinExistence type="inferred from homology"/>
<dbReference type="RefSeq" id="WP_006598398.1">
    <property type="nucleotide sequence ID" value="NZ_GL622359.1"/>
</dbReference>
<dbReference type="GO" id="GO:0004807">
    <property type="term" value="F:triose-phosphate isomerase activity"/>
    <property type="evidence" value="ECO:0007669"/>
    <property type="project" value="UniProtKB-EC"/>
</dbReference>
<dbReference type="GO" id="GO:0006096">
    <property type="term" value="P:glycolytic process"/>
    <property type="evidence" value="ECO:0007669"/>
    <property type="project" value="UniProtKB-UniPathway"/>
</dbReference>
<keyword evidence="3" id="KW-0963">Cytoplasm</keyword>
<comment type="pathway">
    <text evidence="3">Carbohydrate biosynthesis; gluconeogenesis.</text>
</comment>
<keyword evidence="5" id="KW-1185">Reference proteome</keyword>
<dbReference type="GO" id="GO:0006094">
    <property type="term" value="P:gluconeogenesis"/>
    <property type="evidence" value="ECO:0007669"/>
    <property type="project" value="UniProtKB-UniPathway"/>
</dbReference>
<dbReference type="OrthoDB" id="9809429at2"/>
<dbReference type="GO" id="GO:0019563">
    <property type="term" value="P:glycerol catabolic process"/>
    <property type="evidence" value="ECO:0007669"/>
    <property type="project" value="TreeGrafter"/>
</dbReference>
<dbReference type="SUPFAM" id="SSF51351">
    <property type="entry name" value="Triosephosphate isomerase (TIM)"/>
    <property type="match status" value="1"/>
</dbReference>